<dbReference type="EMBL" id="FRCP01000006">
    <property type="protein sequence ID" value="SHM07383.1"/>
    <property type="molecule type" value="Genomic_DNA"/>
</dbReference>
<evidence type="ECO:0000313" key="3">
    <source>
        <dbReference type="Proteomes" id="UP000184038"/>
    </source>
</evidence>
<evidence type="ECO:0000259" key="1">
    <source>
        <dbReference type="Pfam" id="PF08765"/>
    </source>
</evidence>
<feature type="domain" description="Mor transcription activator" evidence="1">
    <location>
        <begin position="10"/>
        <end position="87"/>
    </location>
</feature>
<dbReference type="Proteomes" id="UP000184038">
    <property type="component" value="Unassembled WGS sequence"/>
</dbReference>
<dbReference type="InterPro" id="IPR049739">
    <property type="entry name" value="YraL-like"/>
</dbReference>
<gene>
    <name evidence="2" type="ORF">SAMN02746066_00641</name>
</gene>
<dbReference type="Pfam" id="PF08765">
    <property type="entry name" value="Mor"/>
    <property type="match status" value="1"/>
</dbReference>
<accession>A0A1M7FTL8</accession>
<sequence length="90" mass="10697">MGYVHALEILPEALIKEIQEYVDGQVIYIPKIKSKRCTWGEKTDTRVYFKERNLEIYNSYKNGTTIIELSEKYFLTPKSIQRIIRNIQIL</sequence>
<dbReference type="Gene3D" id="1.10.10.60">
    <property type="entry name" value="Homeodomain-like"/>
    <property type="match status" value="1"/>
</dbReference>
<dbReference type="AlphaFoldDB" id="A0A1M7FTL8"/>
<dbReference type="SUPFAM" id="SSF46689">
    <property type="entry name" value="Homeodomain-like"/>
    <property type="match status" value="1"/>
</dbReference>
<dbReference type="RefSeq" id="WP_073282763.1">
    <property type="nucleotide sequence ID" value="NZ_FRCP01000006.1"/>
</dbReference>
<proteinExistence type="predicted"/>
<dbReference type="InterPro" id="IPR014875">
    <property type="entry name" value="Mor_transcription_activator"/>
</dbReference>
<dbReference type="STRING" id="1120996.SAMN02746066_00641"/>
<dbReference type="InterPro" id="IPR052411">
    <property type="entry name" value="c-mor_Regulatory_Protein"/>
</dbReference>
<protein>
    <submittedName>
        <fullName evidence="2">Mor transcription activator family protein</fullName>
    </submittedName>
</protein>
<dbReference type="OrthoDB" id="9800398at2"/>
<dbReference type="PANTHER" id="PTHR37812:SF1">
    <property type="entry name" value="MU-LIKE PROPHAGE FLUMU PROTEIN C"/>
    <property type="match status" value="1"/>
</dbReference>
<reference evidence="2 3" key="1">
    <citation type="submission" date="2016-11" db="EMBL/GenBank/DDBJ databases">
        <authorList>
            <person name="Jaros S."/>
            <person name="Januszkiewicz K."/>
            <person name="Wedrychowicz H."/>
        </authorList>
    </citation>
    <scope>NUCLEOTIDE SEQUENCE [LARGE SCALE GENOMIC DNA]</scope>
    <source>
        <strain evidence="2 3">DSM 15930</strain>
    </source>
</reference>
<dbReference type="PANTHER" id="PTHR37812">
    <property type="entry name" value="MU-LIKE PROPHAGE FLUMU PROTEIN C"/>
    <property type="match status" value="1"/>
</dbReference>
<keyword evidence="3" id="KW-1185">Reference proteome</keyword>
<dbReference type="NCBIfam" id="NF040785">
    <property type="entry name" value="CD3324_fam"/>
    <property type="match status" value="1"/>
</dbReference>
<name>A0A1M7FTL8_9FIRM</name>
<organism evidence="2 3">
    <name type="scientific">Anaerosporobacter mobilis DSM 15930</name>
    <dbReference type="NCBI Taxonomy" id="1120996"/>
    <lineage>
        <taxon>Bacteria</taxon>
        <taxon>Bacillati</taxon>
        <taxon>Bacillota</taxon>
        <taxon>Clostridia</taxon>
        <taxon>Lachnospirales</taxon>
        <taxon>Lachnospiraceae</taxon>
        <taxon>Anaerosporobacter</taxon>
    </lineage>
</organism>
<dbReference type="InterPro" id="IPR009057">
    <property type="entry name" value="Homeodomain-like_sf"/>
</dbReference>
<evidence type="ECO:0000313" key="2">
    <source>
        <dbReference type="EMBL" id="SHM07383.1"/>
    </source>
</evidence>